<dbReference type="EMBL" id="JBHSCX010000001">
    <property type="protein sequence ID" value="MFC4360773.1"/>
    <property type="molecule type" value="Genomic_DNA"/>
</dbReference>
<dbReference type="Proteomes" id="UP001595840">
    <property type="component" value="Unassembled WGS sequence"/>
</dbReference>
<protein>
    <submittedName>
        <fullName evidence="1">DUF2855 family protein</fullName>
    </submittedName>
</protein>
<accession>A0ABV8UZB4</accession>
<dbReference type="RefSeq" id="WP_290264595.1">
    <property type="nucleotide sequence ID" value="NZ_JAUFQG010000006.1"/>
</dbReference>
<dbReference type="Pfam" id="PF11017">
    <property type="entry name" value="DUF2855"/>
    <property type="match status" value="1"/>
</dbReference>
<evidence type="ECO:0000313" key="1">
    <source>
        <dbReference type="EMBL" id="MFC4360773.1"/>
    </source>
</evidence>
<organism evidence="1 2">
    <name type="scientific">Simiduia curdlanivorans</name>
    <dbReference type="NCBI Taxonomy" id="1492769"/>
    <lineage>
        <taxon>Bacteria</taxon>
        <taxon>Pseudomonadati</taxon>
        <taxon>Pseudomonadota</taxon>
        <taxon>Gammaproteobacteria</taxon>
        <taxon>Cellvibrionales</taxon>
        <taxon>Cellvibrionaceae</taxon>
        <taxon>Simiduia</taxon>
    </lineage>
</organism>
<proteinExistence type="predicted"/>
<dbReference type="InterPro" id="IPR021276">
    <property type="entry name" value="DUF2855"/>
</dbReference>
<name>A0ABV8UZB4_9GAMM</name>
<keyword evidence="2" id="KW-1185">Reference proteome</keyword>
<gene>
    <name evidence="1" type="ORF">ACFOX3_00595</name>
</gene>
<evidence type="ECO:0000313" key="2">
    <source>
        <dbReference type="Proteomes" id="UP001595840"/>
    </source>
</evidence>
<sequence>MDITQTRFEVSKATLQDISAQVMKVDQPLLAGQVLLAIDCFSFTANNVTYATLGETLRYWNFFPSGDVAKGIIPVWGFADVLASCCASVHVGERFYGYYPMASHLVVEPANISVHGFVDATHHRKSLPKIYNQYTNTETDPLYRADAEGLQMLMRPLFTTSFLLADFFDENDNFGAEQLVLTSASSKTAIGTALLLQAGKLVQEKRTHLVGLTSSANKAFVESLGCYDQVQSYQELAELNPKAASAVIDFAGNGQLLSDVAQHLADKLTYVSLVGVSHWDNRQGLEPLSIVPKPELFFAPTQAEKRLRQWSTAGFYQRLASAWSQFEIFSRAWLNIETYVGNKEIEAVYQRVLAGKQSPDKGYILAFSKDALS</sequence>
<reference evidence="2" key="1">
    <citation type="journal article" date="2019" name="Int. J. Syst. Evol. Microbiol.">
        <title>The Global Catalogue of Microorganisms (GCM) 10K type strain sequencing project: providing services to taxonomists for standard genome sequencing and annotation.</title>
        <authorList>
            <consortium name="The Broad Institute Genomics Platform"/>
            <consortium name="The Broad Institute Genome Sequencing Center for Infectious Disease"/>
            <person name="Wu L."/>
            <person name="Ma J."/>
        </authorList>
    </citation>
    <scope>NUCLEOTIDE SEQUENCE [LARGE SCALE GENOMIC DNA]</scope>
    <source>
        <strain evidence="2">CECT 8570</strain>
    </source>
</reference>
<comment type="caution">
    <text evidence="1">The sequence shown here is derived from an EMBL/GenBank/DDBJ whole genome shotgun (WGS) entry which is preliminary data.</text>
</comment>